<organism evidence="3 4">
    <name type="scientific">Cichlidogyrus casuarinus</name>
    <dbReference type="NCBI Taxonomy" id="1844966"/>
    <lineage>
        <taxon>Eukaryota</taxon>
        <taxon>Metazoa</taxon>
        <taxon>Spiralia</taxon>
        <taxon>Lophotrochozoa</taxon>
        <taxon>Platyhelminthes</taxon>
        <taxon>Monogenea</taxon>
        <taxon>Monopisthocotylea</taxon>
        <taxon>Dactylogyridea</taxon>
        <taxon>Ancyrocephalidae</taxon>
        <taxon>Cichlidogyrus</taxon>
    </lineage>
</organism>
<evidence type="ECO:0000256" key="2">
    <source>
        <dbReference type="ARBA" id="ARBA00022525"/>
    </source>
</evidence>
<dbReference type="AlphaFoldDB" id="A0ABD2PXI1"/>
<dbReference type="PANTHER" id="PTHR11844">
    <property type="entry name" value="METALLOPROTEASE INHIBITOR"/>
    <property type="match status" value="1"/>
</dbReference>
<evidence type="ECO:0000313" key="4">
    <source>
        <dbReference type="Proteomes" id="UP001626550"/>
    </source>
</evidence>
<evidence type="ECO:0000313" key="3">
    <source>
        <dbReference type="EMBL" id="KAL3311502.1"/>
    </source>
</evidence>
<accession>A0ABD2PXI1</accession>
<proteinExistence type="predicted"/>
<evidence type="ECO:0000256" key="1">
    <source>
        <dbReference type="ARBA" id="ARBA00004613"/>
    </source>
</evidence>
<name>A0ABD2PXI1_9PLAT</name>
<comment type="subcellular location">
    <subcellularLocation>
        <location evidence="1">Secreted</location>
    </subcellularLocation>
</comment>
<sequence length="229" mass="26878">MVYLKSTNLLLNLTCFMNSAEVGKQKFVDPVVCRCFRIHSATKISVFKCFLPDFSLVVRAYIYNVTRHRNGDNQYLIYVIDVYKDDKDRLFKKDKLMEMVHHCDKSQAGLQLYQTYLLTGIYKDGRAFLDSCSWKKTAREVTAAQWKFVQVGYARNCALCQVKRVFSRFHYKMETASASTSECFVSLDPRSNEATCRDRFSICRFNPINKSCAFYEMPRYSNCLNWLFR</sequence>
<gene>
    <name evidence="3" type="ORF">Ciccas_009918</name>
</gene>
<dbReference type="PANTHER" id="PTHR11844:SF33">
    <property type="entry name" value="TISSUE INHIBITOR OF METALLOPROTEINASE"/>
    <property type="match status" value="1"/>
</dbReference>
<dbReference type="EMBL" id="JBJKFK010002185">
    <property type="protein sequence ID" value="KAL3311502.1"/>
    <property type="molecule type" value="Genomic_DNA"/>
</dbReference>
<protein>
    <submittedName>
        <fullName evidence="3">Uncharacterized protein</fullName>
    </submittedName>
</protein>
<keyword evidence="4" id="KW-1185">Reference proteome</keyword>
<reference evidence="3 4" key="1">
    <citation type="submission" date="2024-11" db="EMBL/GenBank/DDBJ databases">
        <title>Adaptive evolution of stress response genes in parasites aligns with host niche diversity.</title>
        <authorList>
            <person name="Hahn C."/>
            <person name="Resl P."/>
        </authorList>
    </citation>
    <scope>NUCLEOTIDE SEQUENCE [LARGE SCALE GENOMIC DNA]</scope>
    <source>
        <strain evidence="3">EGGRZ-B1_66</strain>
        <tissue evidence="3">Body</tissue>
    </source>
</reference>
<dbReference type="Pfam" id="PF00965">
    <property type="entry name" value="TIMP"/>
    <property type="match status" value="1"/>
</dbReference>
<comment type="caution">
    <text evidence="3">The sequence shown here is derived from an EMBL/GenBank/DDBJ whole genome shotgun (WGS) entry which is preliminary data.</text>
</comment>
<dbReference type="SUPFAM" id="SSF50242">
    <property type="entry name" value="TIMP-like"/>
    <property type="match status" value="1"/>
</dbReference>
<dbReference type="Proteomes" id="UP001626550">
    <property type="component" value="Unassembled WGS sequence"/>
</dbReference>
<dbReference type="InterPro" id="IPR008993">
    <property type="entry name" value="TIMP-like_OB-fold"/>
</dbReference>
<dbReference type="GO" id="GO:0005576">
    <property type="term" value="C:extracellular region"/>
    <property type="evidence" value="ECO:0007669"/>
    <property type="project" value="UniProtKB-SubCell"/>
</dbReference>
<keyword evidence="2" id="KW-0964">Secreted</keyword>
<dbReference type="Gene3D" id="2.40.50.120">
    <property type="match status" value="1"/>
</dbReference>
<dbReference type="InterPro" id="IPR001820">
    <property type="entry name" value="TIMP"/>
</dbReference>